<comment type="caution">
    <text evidence="3">The sequence shown here is derived from an EMBL/GenBank/DDBJ whole genome shotgun (WGS) entry which is preliminary data.</text>
</comment>
<gene>
    <name evidence="3" type="ORF">KCQ71_13235</name>
</gene>
<evidence type="ECO:0000256" key="2">
    <source>
        <dbReference type="SAM" id="Phobius"/>
    </source>
</evidence>
<proteinExistence type="predicted"/>
<feature type="region of interest" description="Disordered" evidence="1">
    <location>
        <begin position="165"/>
        <end position="199"/>
    </location>
</feature>
<name>A0ABS7SBR0_9MICO</name>
<keyword evidence="2" id="KW-0472">Membrane</keyword>
<keyword evidence="2" id="KW-1133">Transmembrane helix</keyword>
<sequence>MLRRSKKLTPTAFWYFLAAAAVPSVLGLLSALAIRIAVGSGSVWTYTFELSRRGRPVGNAPAQASEFSAEQILYFVPWTAIIGAVCLALAVLFCIRWPTSLLGTLAILLISLSGVNAGMSALTSRASWGGFGVIMIGLAAVVGQRMLLGLAQSKLRVVVPEGAAGVQGRAPSQGRPAPSVRPAPLGQAADLPPDTRPGR</sequence>
<feature type="transmembrane region" description="Helical" evidence="2">
    <location>
        <begin position="12"/>
        <end position="38"/>
    </location>
</feature>
<evidence type="ECO:0000313" key="4">
    <source>
        <dbReference type="Proteomes" id="UP000826651"/>
    </source>
</evidence>
<feature type="transmembrane region" description="Helical" evidence="2">
    <location>
        <begin position="102"/>
        <end position="122"/>
    </location>
</feature>
<feature type="transmembrane region" description="Helical" evidence="2">
    <location>
        <begin position="72"/>
        <end position="95"/>
    </location>
</feature>
<organism evidence="3 4">
    <name type="scientific">Occultella gossypii</name>
    <dbReference type="NCBI Taxonomy" id="2800820"/>
    <lineage>
        <taxon>Bacteria</taxon>
        <taxon>Bacillati</taxon>
        <taxon>Actinomycetota</taxon>
        <taxon>Actinomycetes</taxon>
        <taxon>Micrococcales</taxon>
        <taxon>Ruaniaceae</taxon>
        <taxon>Occultella</taxon>
    </lineage>
</organism>
<accession>A0ABS7SBR0</accession>
<protein>
    <submittedName>
        <fullName evidence="3">Uncharacterized protein</fullName>
    </submittedName>
</protein>
<keyword evidence="2" id="KW-0812">Transmembrane</keyword>
<dbReference type="EMBL" id="JAGSHT010000012">
    <property type="protein sequence ID" value="MBZ2197124.1"/>
    <property type="molecule type" value="Genomic_DNA"/>
</dbReference>
<reference evidence="3 4" key="1">
    <citation type="submission" date="2021-04" db="EMBL/GenBank/DDBJ databases">
        <title>Ruania sp. nov., isolated from sandy soil of mangrove forest.</title>
        <authorList>
            <person name="Ge X."/>
            <person name="Huang R."/>
            <person name="Liu W."/>
        </authorList>
    </citation>
    <scope>NUCLEOTIDE SEQUENCE [LARGE SCALE GENOMIC DNA]</scope>
    <source>
        <strain evidence="3 4">N2-46</strain>
    </source>
</reference>
<dbReference type="Proteomes" id="UP000826651">
    <property type="component" value="Unassembled WGS sequence"/>
</dbReference>
<dbReference type="RefSeq" id="WP_223406599.1">
    <property type="nucleotide sequence ID" value="NZ_JAGSHT010000012.1"/>
</dbReference>
<evidence type="ECO:0000256" key="1">
    <source>
        <dbReference type="SAM" id="MobiDB-lite"/>
    </source>
</evidence>
<evidence type="ECO:0000313" key="3">
    <source>
        <dbReference type="EMBL" id="MBZ2197124.1"/>
    </source>
</evidence>
<keyword evidence="4" id="KW-1185">Reference proteome</keyword>
<feature type="transmembrane region" description="Helical" evidence="2">
    <location>
        <begin position="128"/>
        <end position="148"/>
    </location>
</feature>